<proteinExistence type="predicted"/>
<evidence type="ECO:0000313" key="1">
    <source>
        <dbReference type="EMBL" id="VFJ78194.1"/>
    </source>
</evidence>
<dbReference type="AlphaFoldDB" id="A0A450U494"/>
<sequence length="90" mass="10827">MTEIGWTDYLRYRARLRKFDMTIIEDIVRYGNERYFDTSTDRWVVVGKHANTLVMIPYDITENGKIIPVTIHATTRRQINYRVKSARFRI</sequence>
<protein>
    <submittedName>
        <fullName evidence="1">Uncharacterized protein</fullName>
    </submittedName>
</protein>
<name>A0A450U494_9GAMM</name>
<dbReference type="EMBL" id="CAADFE010000171">
    <property type="protein sequence ID" value="VFJ78194.1"/>
    <property type="molecule type" value="Genomic_DNA"/>
</dbReference>
<reference evidence="1" key="1">
    <citation type="submission" date="2019-02" db="EMBL/GenBank/DDBJ databases">
        <authorList>
            <person name="Gruber-Vodicka R. H."/>
            <person name="Seah K. B. B."/>
        </authorList>
    </citation>
    <scope>NUCLEOTIDE SEQUENCE</scope>
    <source>
        <strain evidence="1">BECK_BZ131</strain>
    </source>
</reference>
<gene>
    <name evidence="1" type="ORF">BECKFW1821C_GA0114237_11714</name>
</gene>
<accession>A0A450U494</accession>
<organism evidence="1">
    <name type="scientific">Candidatus Kentrum sp. FW</name>
    <dbReference type="NCBI Taxonomy" id="2126338"/>
    <lineage>
        <taxon>Bacteria</taxon>
        <taxon>Pseudomonadati</taxon>
        <taxon>Pseudomonadota</taxon>
        <taxon>Gammaproteobacteria</taxon>
        <taxon>Candidatus Kentrum</taxon>
    </lineage>
</organism>